<dbReference type="AlphaFoldDB" id="A0A1B7NJJ7"/>
<keyword evidence="16" id="KW-1185">Reference proteome</keyword>
<gene>
    <name evidence="15" type="ORF">K503DRAFT_678099</name>
</gene>
<keyword evidence="10 14" id="KW-1133">Transmembrane helix</keyword>
<comment type="function">
    <text evidence="12">Dol-P-Glc:Glc(2)Man(9)GlcNAc(2)-PP-Dol alpha-1,2-glucosyltransferase that operates in the biosynthetic pathway of dolichol-linked oligosaccharides, the glycan precursors employed in protein asparagine (N)-glycosylation. The assembly of dolichol-linked oligosaccharides begins on the cytosolic side of the endoplasmic reticulum membrane and finishes in its lumen. The sequential addition of sugars to dolichol pyrophosphate produces dolichol-linked oligosaccharides containing fourteen sugars, including two GlcNAcs, nine mannoses and three glucoses. Once assembled, the oligosaccharide is transferred from the lipid to nascent proteins by oligosaccharyltransferases. In the lumen of the endoplasmic reticulum, adds the third and last glucose residue from dolichyl phosphate glucose (Dol-P-Glc) onto the lipid-linked oligosaccharide intermediate Glc(2)Man(9)GlcNAc(2)-PP-Dol to produce Glc(3)Man(9)GlcNAc(2)-PP-Dol.</text>
</comment>
<feature type="transmembrane region" description="Helical" evidence="14">
    <location>
        <begin position="117"/>
        <end position="137"/>
    </location>
</feature>
<dbReference type="PANTHER" id="PTHR12989">
    <property type="entry name" value="ALPHA-1,2-GLUCOSYLTRANSFERASE ALG10"/>
    <property type="match status" value="1"/>
</dbReference>
<dbReference type="STRING" id="1314800.A0A1B7NJJ7"/>
<comment type="catalytic activity">
    <reaction evidence="13">
        <text>an alpha-D-Glc-(1-&gt;3)-alpha-D-Glc-(1-&gt;3)-alpha-D-Man-(1-&gt;2)-alpha-D-Man-(1-&gt;2)-alpha-D-Man-(1-&gt;3)-[alpha-D-Man-(1-&gt;2)-alpha-D-Man-(1-&gt;3)-[alpha-D-Man-(1-&gt;2)-alpha-D-Man-(1-&gt;6)]-alpha-D-Man-(1-&gt;6)]-beta-D-Man-(1-&gt;4)-beta-D-GlcNAc-(1-&gt;4)-alpha-D-GlcNAc-diphospho-di-trans,poly-cis-dolichol + a di-trans,poly-cis-dolichyl beta-D-glucosyl phosphate = a alpha-D-Glc-(1-&gt;2)-alpha-D-Glc-(1-&gt;3)-alpha-D-Glc-(1-&gt;3)-alpha-D-Man-(1-&gt;2)-alpha-D-Man-(1-&gt;2)-alpha-D-Man-(1-&gt;3)-[alpha-D-Man-(1-&gt;2)-alpha-D-Man-(1-&gt;3)-[alpha-D-Man-(1-&gt;2)-alpha-D-Man-(1-&gt;6)]-alpha-D-Man-(1-&gt;6)]-beta-D-Man-(1-&gt;4)-beta-D-GlcNAc-(1-&gt;4)-alpha-D-GlcNAc-diphospho-di-trans,poly-cis-dolichol + a di-trans,poly-cis-dolichyl phosphate + H(+)</text>
        <dbReference type="Rhea" id="RHEA:29543"/>
        <dbReference type="Rhea" id="RHEA-COMP:19498"/>
        <dbReference type="Rhea" id="RHEA-COMP:19502"/>
        <dbReference type="Rhea" id="RHEA-COMP:19512"/>
        <dbReference type="Rhea" id="RHEA-COMP:19522"/>
        <dbReference type="ChEBI" id="CHEBI:15378"/>
        <dbReference type="ChEBI" id="CHEBI:57525"/>
        <dbReference type="ChEBI" id="CHEBI:57683"/>
        <dbReference type="ChEBI" id="CHEBI:132522"/>
        <dbReference type="ChEBI" id="CHEBI:132523"/>
        <dbReference type="EC" id="2.4.1.256"/>
    </reaction>
    <physiologicalReaction direction="left-to-right" evidence="13">
        <dbReference type="Rhea" id="RHEA:29544"/>
    </physiologicalReaction>
</comment>
<evidence type="ECO:0000256" key="6">
    <source>
        <dbReference type="ARBA" id="ARBA00022676"/>
    </source>
</evidence>
<comment type="similarity">
    <text evidence="3 14">Belongs to the ALG10 glucosyltransferase family.</text>
</comment>
<evidence type="ECO:0000256" key="14">
    <source>
        <dbReference type="PIRNR" id="PIRNR028810"/>
    </source>
</evidence>
<reference evidence="15 16" key="1">
    <citation type="submission" date="2016-06" db="EMBL/GenBank/DDBJ databases">
        <title>Comparative genomics of the ectomycorrhizal sister species Rhizopogon vinicolor and Rhizopogon vesiculosus (Basidiomycota: Boletales) reveals a divergence of the mating type B locus.</title>
        <authorList>
            <consortium name="DOE Joint Genome Institute"/>
            <person name="Mujic A.B."/>
            <person name="Kuo A."/>
            <person name="Tritt A."/>
            <person name="Lipzen A."/>
            <person name="Chen C."/>
            <person name="Johnson J."/>
            <person name="Sharma A."/>
            <person name="Barry K."/>
            <person name="Grigoriev I.V."/>
            <person name="Spatafora J.W."/>
        </authorList>
    </citation>
    <scope>NUCLEOTIDE SEQUENCE [LARGE SCALE GENOMIC DNA]</scope>
    <source>
        <strain evidence="15 16">AM-OR11-026</strain>
    </source>
</reference>
<dbReference type="GO" id="GO:0106073">
    <property type="term" value="F:dolichyl pyrophosphate Glc2Man9GlcNAc2 alpha-1,2-glucosyltransferase activity"/>
    <property type="evidence" value="ECO:0007669"/>
    <property type="project" value="UniProtKB-UniRule"/>
</dbReference>
<dbReference type="Proteomes" id="UP000092154">
    <property type="component" value="Unassembled WGS sequence"/>
</dbReference>
<feature type="transmembrane region" description="Helical" evidence="14">
    <location>
        <begin position="226"/>
        <end position="246"/>
    </location>
</feature>
<dbReference type="EMBL" id="KV448122">
    <property type="protein sequence ID" value="OAX44918.1"/>
    <property type="molecule type" value="Genomic_DNA"/>
</dbReference>
<evidence type="ECO:0000256" key="9">
    <source>
        <dbReference type="ARBA" id="ARBA00022824"/>
    </source>
</evidence>
<feature type="transmembrane region" description="Helical" evidence="14">
    <location>
        <begin position="303"/>
        <end position="321"/>
    </location>
</feature>
<evidence type="ECO:0000256" key="11">
    <source>
        <dbReference type="ARBA" id="ARBA00023136"/>
    </source>
</evidence>
<evidence type="ECO:0000256" key="8">
    <source>
        <dbReference type="ARBA" id="ARBA00022692"/>
    </source>
</evidence>
<dbReference type="PIRSF" id="PIRSF028810">
    <property type="entry name" value="Alpha1_2_glucosyltferase_Alg10"/>
    <property type="match status" value="1"/>
</dbReference>
<sequence>MSSDTRILYLAYCGVAVAVLKEFNAVVTEPYMDEPFHVPQALAYCRGEWSTWDPKITTPPGLYLLSVFLHWIFMFKCNLALLRLTTTLTLFALPPVLTRLLAFHQRRRPPPILTPSIEALVLSTFPIAWFFGFLYYTEVPSLISVLCTVVAATQNKHWLAGLLGIGSCFFRQNNVIWVLYAYAASQLMRLRFKRGDTVLHDPPALTAGPGDFLRSITSAPKALPELFPAFVPYALVLALFGGFVIWNGGIVLGDKSNHVPSFHVPQLYYFIGFATILGWPAVVCGEGGPWKVATEVISRMRTVMTAVISGFMAFTIQRFTIHHPFLLSDNRHYTFYIWRRVFMLHAAVPYLFIPGYQACAWAWWIRVALDQSLLQTLILPVLILPTLLPTPLLEPRYFLLPYILLRAQAVDVQPYGVFIEGIWYSAINMATINMFLYKERVGVGRFMW</sequence>
<feature type="transmembrane region" description="Helical" evidence="14">
    <location>
        <begin position="266"/>
        <end position="283"/>
    </location>
</feature>
<keyword evidence="8 14" id="KW-0812">Transmembrane</keyword>
<feature type="transmembrane region" description="Helical" evidence="14">
    <location>
        <begin position="341"/>
        <end position="365"/>
    </location>
</feature>
<protein>
    <recommendedName>
        <fullName evidence="5 14">Dol-P-Glc:Glc(2)Man(9)GlcNAc(2)-PP-Dol alpha-1,2-glucosyltransferase</fullName>
        <ecNumber evidence="4 14">2.4.1.256</ecNumber>
    </recommendedName>
</protein>
<evidence type="ECO:0000256" key="5">
    <source>
        <dbReference type="ARBA" id="ARBA00018512"/>
    </source>
</evidence>
<evidence type="ECO:0000256" key="13">
    <source>
        <dbReference type="ARBA" id="ARBA00048064"/>
    </source>
</evidence>
<feature type="transmembrane region" description="Helical" evidence="14">
    <location>
        <begin position="68"/>
        <end position="97"/>
    </location>
</feature>
<keyword evidence="9" id="KW-0256">Endoplasmic reticulum</keyword>
<evidence type="ECO:0000256" key="10">
    <source>
        <dbReference type="ARBA" id="ARBA00022989"/>
    </source>
</evidence>
<keyword evidence="6 14" id="KW-0328">Glycosyltransferase</keyword>
<keyword evidence="7 15" id="KW-0808">Transferase</keyword>
<feature type="transmembrane region" description="Helical" evidence="14">
    <location>
        <begin position="372"/>
        <end position="392"/>
    </location>
</feature>
<evidence type="ECO:0000256" key="12">
    <source>
        <dbReference type="ARBA" id="ARBA00044727"/>
    </source>
</evidence>
<comment type="pathway">
    <text evidence="2">Protein modification; protein glycosylation.</text>
</comment>
<comment type="caution">
    <text evidence="14">Lacks conserved residue(s) required for the propagation of feature annotation.</text>
</comment>
<dbReference type="InParanoid" id="A0A1B7NJJ7"/>
<organism evidence="15 16">
    <name type="scientific">Rhizopogon vinicolor AM-OR11-026</name>
    <dbReference type="NCBI Taxonomy" id="1314800"/>
    <lineage>
        <taxon>Eukaryota</taxon>
        <taxon>Fungi</taxon>
        <taxon>Dikarya</taxon>
        <taxon>Basidiomycota</taxon>
        <taxon>Agaricomycotina</taxon>
        <taxon>Agaricomycetes</taxon>
        <taxon>Agaricomycetidae</taxon>
        <taxon>Boletales</taxon>
        <taxon>Suillineae</taxon>
        <taxon>Rhizopogonaceae</taxon>
        <taxon>Rhizopogon</taxon>
    </lineage>
</organism>
<dbReference type="GO" id="GO:0006488">
    <property type="term" value="P:dolichol-linked oligosaccharide biosynthetic process"/>
    <property type="evidence" value="ECO:0007669"/>
    <property type="project" value="UniProtKB-UniRule"/>
</dbReference>
<comment type="subcellular location">
    <subcellularLocation>
        <location evidence="1">Endoplasmic reticulum membrane</location>
        <topology evidence="1">Multi-pass membrane protein</topology>
    </subcellularLocation>
</comment>
<dbReference type="FunCoup" id="A0A1B7NJJ7">
    <property type="interactions" value="668"/>
</dbReference>
<evidence type="ECO:0000313" key="15">
    <source>
        <dbReference type="EMBL" id="OAX44918.1"/>
    </source>
</evidence>
<dbReference type="Pfam" id="PF04922">
    <property type="entry name" value="DIE2_ALG10"/>
    <property type="match status" value="1"/>
</dbReference>
<accession>A0A1B7NJJ7</accession>
<feature type="transmembrane region" description="Helical" evidence="14">
    <location>
        <begin position="7"/>
        <end position="27"/>
    </location>
</feature>
<dbReference type="OrthoDB" id="4769at2759"/>
<keyword evidence="11 14" id="KW-0472">Membrane</keyword>
<evidence type="ECO:0000256" key="2">
    <source>
        <dbReference type="ARBA" id="ARBA00004922"/>
    </source>
</evidence>
<dbReference type="EC" id="2.4.1.256" evidence="4 14"/>
<evidence type="ECO:0000256" key="1">
    <source>
        <dbReference type="ARBA" id="ARBA00004477"/>
    </source>
</evidence>
<name>A0A1B7NJJ7_9AGAM</name>
<dbReference type="InterPro" id="IPR016900">
    <property type="entry name" value="Alg10"/>
</dbReference>
<evidence type="ECO:0000256" key="7">
    <source>
        <dbReference type="ARBA" id="ARBA00022679"/>
    </source>
</evidence>
<evidence type="ECO:0000313" key="16">
    <source>
        <dbReference type="Proteomes" id="UP000092154"/>
    </source>
</evidence>
<proteinExistence type="inferred from homology"/>
<evidence type="ECO:0000256" key="3">
    <source>
        <dbReference type="ARBA" id="ARBA00010600"/>
    </source>
</evidence>
<evidence type="ECO:0000256" key="4">
    <source>
        <dbReference type="ARBA" id="ARBA00011967"/>
    </source>
</evidence>
<dbReference type="GO" id="GO:0005789">
    <property type="term" value="C:endoplasmic reticulum membrane"/>
    <property type="evidence" value="ECO:0007669"/>
    <property type="project" value="UniProtKB-SubCell"/>
</dbReference>
<dbReference type="PANTHER" id="PTHR12989:SF10">
    <property type="entry name" value="DOL-P-GLC:GLC(2)MAN(9)GLCNAC(2)-PP-DOL ALPHA-1,2-GLUCOSYLTRANSFERASE-RELATED"/>
    <property type="match status" value="1"/>
</dbReference>
<feature type="transmembrane region" description="Helical" evidence="14">
    <location>
        <begin position="412"/>
        <end position="437"/>
    </location>
</feature>